<dbReference type="EMBL" id="PQCO01000197">
    <property type="protein sequence ID" value="PUE01657.1"/>
    <property type="molecule type" value="Genomic_DNA"/>
</dbReference>
<evidence type="ECO:0000313" key="6">
    <source>
        <dbReference type="EMBL" id="PUE05574.1"/>
    </source>
</evidence>
<evidence type="ECO:0000313" key="2">
    <source>
        <dbReference type="EMBL" id="PUD98960.1"/>
    </source>
</evidence>
<dbReference type="EMBL" id="PQCO01000312">
    <property type="protein sequence ID" value="PUD98306.1"/>
    <property type="molecule type" value="Genomic_DNA"/>
</dbReference>
<comment type="caution">
    <text evidence="4">The sequence shown here is derived from an EMBL/GenBank/DDBJ whole genome shotgun (WGS) entry which is preliminary data.</text>
</comment>
<evidence type="ECO:0000313" key="8">
    <source>
        <dbReference type="Proteomes" id="UP000250928"/>
    </source>
</evidence>
<gene>
    <name evidence="7" type="ORF">C3L24_00310</name>
    <name evidence="6" type="ORF">C3L24_00895</name>
    <name evidence="5" type="ORF">C3L24_03345</name>
    <name evidence="4" type="ORF">C3L24_07660</name>
    <name evidence="3" type="ORF">C3L24_10930</name>
    <name evidence="2" type="ORF">C3L24_11745</name>
    <name evidence="1" type="ORF">C3L24_13030</name>
</gene>
<protein>
    <submittedName>
        <fullName evidence="4">Uncharacterized protein</fullName>
    </submittedName>
</protein>
<sequence>MNRQSPPVHPLPWLYSPYQELSDQQVVAILDFLYELTNAFENRYYDQIHRATRKEEEEQLRTRTTP</sequence>
<evidence type="ECO:0000313" key="5">
    <source>
        <dbReference type="EMBL" id="PUE04344.1"/>
    </source>
</evidence>
<dbReference type="EMBL" id="PQCO01000257">
    <property type="protein sequence ID" value="PUD99494.1"/>
    <property type="molecule type" value="Genomic_DNA"/>
</dbReference>
<dbReference type="EMBL" id="PQCO01000029">
    <property type="protein sequence ID" value="PUE05754.1"/>
    <property type="molecule type" value="Genomic_DNA"/>
</dbReference>
<evidence type="ECO:0000313" key="3">
    <source>
        <dbReference type="EMBL" id="PUD99494.1"/>
    </source>
</evidence>
<dbReference type="AlphaFoldDB" id="A0A6N4DWF8"/>
<dbReference type="Proteomes" id="UP000250928">
    <property type="component" value="Unassembled WGS sequence"/>
</dbReference>
<dbReference type="EMBL" id="PQCO01000278">
    <property type="protein sequence ID" value="PUD98960.1"/>
    <property type="molecule type" value="Genomic_DNA"/>
</dbReference>
<accession>A0A6N4DWF8</accession>
<organism evidence="4 8">
    <name type="scientific">Candidatus Sedimenticola endophacoides</name>
    <dbReference type="NCBI Taxonomy" id="2548426"/>
    <lineage>
        <taxon>Bacteria</taxon>
        <taxon>Pseudomonadati</taxon>
        <taxon>Pseudomonadota</taxon>
        <taxon>Gammaproteobacteria</taxon>
        <taxon>Chromatiales</taxon>
        <taxon>Sedimenticolaceae</taxon>
        <taxon>Sedimenticola</taxon>
    </lineage>
</organism>
<proteinExistence type="predicted"/>
<dbReference type="EMBL" id="PQCO01000128">
    <property type="protein sequence ID" value="PUE04344.1"/>
    <property type="molecule type" value="Genomic_DNA"/>
</dbReference>
<name>A0A6N4DWF8_9GAMM</name>
<evidence type="ECO:0000313" key="7">
    <source>
        <dbReference type="EMBL" id="PUE05754.1"/>
    </source>
</evidence>
<evidence type="ECO:0000313" key="1">
    <source>
        <dbReference type="EMBL" id="PUD98306.1"/>
    </source>
</evidence>
<reference evidence="4 8" key="1">
    <citation type="submission" date="2018-01" db="EMBL/GenBank/DDBJ databases">
        <title>Novel co-symbiosis in the lucinid bivalve Phacoides pectinatus.</title>
        <authorList>
            <person name="Lim S.J."/>
            <person name="Davis B.G."/>
            <person name="Gill D.E."/>
            <person name="Engel A.S."/>
            <person name="Anderson L.C."/>
            <person name="Campbell B.J."/>
        </authorList>
    </citation>
    <scope>NUCLEOTIDE SEQUENCE [LARGE SCALE GENOMIC DNA]</scope>
    <source>
        <strain evidence="4">N3_P5</strain>
    </source>
</reference>
<dbReference type="EMBL" id="PQCO01000064">
    <property type="protein sequence ID" value="PUE05574.1"/>
    <property type="molecule type" value="Genomic_DNA"/>
</dbReference>
<evidence type="ECO:0000313" key="4">
    <source>
        <dbReference type="EMBL" id="PUE01657.1"/>
    </source>
</evidence>